<dbReference type="InterPro" id="IPR016039">
    <property type="entry name" value="Thiolase-like"/>
</dbReference>
<comment type="pathway">
    <text evidence="4">Lipid metabolism; fatty acid biosynthesis.</text>
</comment>
<dbReference type="PIRSF" id="PIRSF036417">
    <property type="entry name" value="3-ktacl-CoA_syn"/>
    <property type="match status" value="1"/>
</dbReference>
<feature type="domain" description="Beta-ketoacyl-[acyl-carrier-protein] synthase III C-terminal" evidence="7">
    <location>
        <begin position="362"/>
        <end position="445"/>
    </location>
</feature>
<dbReference type="Proteomes" id="UP000825935">
    <property type="component" value="Chromosome 38"/>
</dbReference>
<keyword evidence="3 4" id="KW-0012">Acyltransferase</keyword>
<dbReference type="CDD" id="cd00831">
    <property type="entry name" value="CHS_like"/>
    <property type="match status" value="1"/>
</dbReference>
<evidence type="ECO:0000256" key="4">
    <source>
        <dbReference type="PIRNR" id="PIRNR036417"/>
    </source>
</evidence>
<evidence type="ECO:0000256" key="1">
    <source>
        <dbReference type="ARBA" id="ARBA00005531"/>
    </source>
</evidence>
<dbReference type="EMBL" id="CM035443">
    <property type="protein sequence ID" value="KAH7277742.1"/>
    <property type="molecule type" value="Genomic_DNA"/>
</dbReference>
<dbReference type="OrthoDB" id="1899081at2759"/>
<sequence>MACYDTYAAACGRSAASFSFVLLTFTMAFGRSAYFSSHIVLFMECVLLVAVLFRVVLDWLLPASCYLVDYCCTEQEDNAAVTEKVYTEFMSRWKTVDENNIAFQTKILLRSGLGDETYAPPRLMRKVEDASMEDARAETENLIAVAAKRLLRETGVEGREIDIVIINSSLFNPSPSLSAFAVRTLKLRSNVKTFNLAGMGCSAGLLSIDLAKHLLRVHKNSYALVLSTENITNNFYFGNKERSMMLANALFRCGCAAILLSNKHTEGRRAKLELLRCVRTHLGADQKAFESVQHRQDDDGFAGVSLQTNLVEVAGTALRANITKLAPSILPLMELLKVSMSMVRVKLSKSKDAKLYVPNFKKAIDHFCIHPGGRAVIDAIGKGLKLSEYDIDPGRMALKRFGNTSGSGVWYALAYCEAQGRLKKGDKVWQIALGSGFKCNSGVWRVLRNIDPSDCVGCNPWMKTIDKYPGHDIPVAHGVQVFSNDKCTMLLRRA</sequence>
<dbReference type="GO" id="GO:0016020">
    <property type="term" value="C:membrane"/>
    <property type="evidence" value="ECO:0007669"/>
    <property type="project" value="InterPro"/>
</dbReference>
<evidence type="ECO:0000256" key="5">
    <source>
        <dbReference type="SAM" id="Phobius"/>
    </source>
</evidence>
<evidence type="ECO:0000259" key="7">
    <source>
        <dbReference type="Pfam" id="PF08541"/>
    </source>
</evidence>
<reference evidence="8" key="1">
    <citation type="submission" date="2021-08" db="EMBL/GenBank/DDBJ databases">
        <title>WGS assembly of Ceratopteris richardii.</title>
        <authorList>
            <person name="Marchant D.B."/>
            <person name="Chen G."/>
            <person name="Jenkins J."/>
            <person name="Shu S."/>
            <person name="Leebens-Mack J."/>
            <person name="Grimwood J."/>
            <person name="Schmutz J."/>
            <person name="Soltis P."/>
            <person name="Soltis D."/>
            <person name="Chen Z.-H."/>
        </authorList>
    </citation>
    <scope>NUCLEOTIDE SEQUENCE</scope>
    <source>
        <strain evidence="8">Whitten #5841</strain>
        <tissue evidence="8">Leaf</tissue>
    </source>
</reference>
<dbReference type="PANTHER" id="PTHR31561">
    <property type="entry name" value="3-KETOACYL-COA SYNTHASE"/>
    <property type="match status" value="1"/>
</dbReference>
<proteinExistence type="inferred from homology"/>
<feature type="transmembrane region" description="Helical" evidence="5">
    <location>
        <begin position="41"/>
        <end position="61"/>
    </location>
</feature>
<dbReference type="GO" id="GO:0006633">
    <property type="term" value="P:fatty acid biosynthetic process"/>
    <property type="evidence" value="ECO:0007669"/>
    <property type="project" value="InterPro"/>
</dbReference>
<protein>
    <recommendedName>
        <fullName evidence="4">3-ketoacyl-CoA synthase</fullName>
        <ecNumber evidence="4">2.3.1.-</ecNumber>
    </recommendedName>
</protein>
<comment type="caution">
    <text evidence="8">The sequence shown here is derived from an EMBL/GenBank/DDBJ whole genome shotgun (WGS) entry which is preliminary data.</text>
</comment>
<dbReference type="Gene3D" id="3.40.47.10">
    <property type="match status" value="1"/>
</dbReference>
<dbReference type="Pfam" id="PF08541">
    <property type="entry name" value="ACP_syn_III_C"/>
    <property type="match status" value="1"/>
</dbReference>
<evidence type="ECO:0000259" key="6">
    <source>
        <dbReference type="Pfam" id="PF08392"/>
    </source>
</evidence>
<gene>
    <name evidence="8" type="ORF">KP509_38G004900</name>
</gene>
<evidence type="ECO:0000256" key="3">
    <source>
        <dbReference type="ARBA" id="ARBA00023315"/>
    </source>
</evidence>
<evidence type="ECO:0000313" key="8">
    <source>
        <dbReference type="EMBL" id="KAH7277742.1"/>
    </source>
</evidence>
<feature type="domain" description="FAE" evidence="6">
    <location>
        <begin position="64"/>
        <end position="346"/>
    </location>
</feature>
<dbReference type="EC" id="2.3.1.-" evidence="4"/>
<evidence type="ECO:0000313" key="9">
    <source>
        <dbReference type="Proteomes" id="UP000825935"/>
    </source>
</evidence>
<comment type="similarity">
    <text evidence="1 4">Belongs to the thiolase-like superfamily. Chalcone/stilbene synthases family.</text>
</comment>
<keyword evidence="5" id="KW-0472">Membrane</keyword>
<dbReference type="InterPro" id="IPR013747">
    <property type="entry name" value="ACP_syn_III_C"/>
</dbReference>
<keyword evidence="5" id="KW-1133">Transmembrane helix</keyword>
<keyword evidence="9" id="KW-1185">Reference proteome</keyword>
<dbReference type="SUPFAM" id="SSF53901">
    <property type="entry name" value="Thiolase-like"/>
    <property type="match status" value="2"/>
</dbReference>
<dbReference type="InterPro" id="IPR013601">
    <property type="entry name" value="FAE1_typ3_polyketide_synth"/>
</dbReference>
<dbReference type="OMA" id="SEYDIDP"/>
<name>A0A8T2Q1J8_CERRI</name>
<dbReference type="Pfam" id="PF08392">
    <property type="entry name" value="FAE1_CUT1_RppA"/>
    <property type="match status" value="1"/>
</dbReference>
<keyword evidence="5" id="KW-0812">Transmembrane</keyword>
<evidence type="ECO:0000256" key="2">
    <source>
        <dbReference type="ARBA" id="ARBA00022679"/>
    </source>
</evidence>
<dbReference type="GO" id="GO:0016747">
    <property type="term" value="F:acyltransferase activity, transferring groups other than amino-acyl groups"/>
    <property type="evidence" value="ECO:0007669"/>
    <property type="project" value="InterPro"/>
</dbReference>
<accession>A0A8T2Q1J8</accession>
<dbReference type="InterPro" id="IPR012392">
    <property type="entry name" value="3-ktacl-CoA_syn"/>
</dbReference>
<organism evidence="8 9">
    <name type="scientific">Ceratopteris richardii</name>
    <name type="common">Triangle waterfern</name>
    <dbReference type="NCBI Taxonomy" id="49495"/>
    <lineage>
        <taxon>Eukaryota</taxon>
        <taxon>Viridiplantae</taxon>
        <taxon>Streptophyta</taxon>
        <taxon>Embryophyta</taxon>
        <taxon>Tracheophyta</taxon>
        <taxon>Polypodiopsida</taxon>
        <taxon>Polypodiidae</taxon>
        <taxon>Polypodiales</taxon>
        <taxon>Pteridineae</taxon>
        <taxon>Pteridaceae</taxon>
        <taxon>Parkerioideae</taxon>
        <taxon>Ceratopteris</taxon>
    </lineage>
</organism>
<dbReference type="AlphaFoldDB" id="A0A8T2Q1J8"/>
<keyword evidence="2 4" id="KW-0808">Transferase</keyword>